<name>A0A7W6J7I4_9HYPH</name>
<dbReference type="Proteomes" id="UP000528286">
    <property type="component" value="Unassembled WGS sequence"/>
</dbReference>
<gene>
    <name evidence="1" type="ORF">GGR23_003466</name>
</gene>
<reference evidence="1 2" key="1">
    <citation type="submission" date="2020-08" db="EMBL/GenBank/DDBJ databases">
        <title>Genomic Encyclopedia of Type Strains, Phase IV (KMG-IV): sequencing the most valuable type-strain genomes for metagenomic binning, comparative biology and taxonomic classification.</title>
        <authorList>
            <person name="Goeker M."/>
        </authorList>
    </citation>
    <scope>NUCLEOTIDE SEQUENCE [LARGE SCALE GENOMIC DNA]</scope>
    <source>
        <strain evidence="1 2">DSM 29853</strain>
    </source>
</reference>
<organism evidence="1 2">
    <name type="scientific">Gellertiella hungarica</name>
    <dbReference type="NCBI Taxonomy" id="1572859"/>
    <lineage>
        <taxon>Bacteria</taxon>
        <taxon>Pseudomonadati</taxon>
        <taxon>Pseudomonadota</taxon>
        <taxon>Alphaproteobacteria</taxon>
        <taxon>Hyphomicrobiales</taxon>
        <taxon>Rhizobiaceae</taxon>
        <taxon>Gellertiella</taxon>
    </lineage>
</organism>
<evidence type="ECO:0000313" key="2">
    <source>
        <dbReference type="Proteomes" id="UP000528286"/>
    </source>
</evidence>
<dbReference type="RefSeq" id="WP_183367542.1">
    <property type="nucleotide sequence ID" value="NZ_JACIEZ010000008.1"/>
</dbReference>
<protein>
    <submittedName>
        <fullName evidence="1">Uncharacterized protein</fullName>
    </submittedName>
</protein>
<evidence type="ECO:0000313" key="1">
    <source>
        <dbReference type="EMBL" id="MBB4066251.1"/>
    </source>
</evidence>
<keyword evidence="2" id="KW-1185">Reference proteome</keyword>
<comment type="caution">
    <text evidence="1">The sequence shown here is derived from an EMBL/GenBank/DDBJ whole genome shotgun (WGS) entry which is preliminary data.</text>
</comment>
<dbReference type="EMBL" id="JACIEZ010000008">
    <property type="protein sequence ID" value="MBB4066251.1"/>
    <property type="molecule type" value="Genomic_DNA"/>
</dbReference>
<accession>A0A7W6J7I4</accession>
<sequence length="102" mass="11444">MTRTIALTALATFEFPLDEIAIAIGEELDSARRRQKRQEISLRAATKELFLAVEGVVSALNKLEISTNTPGERAARDRLMRAVSELRTAYAKQRIKSDGRRN</sequence>
<proteinExistence type="predicted"/>
<dbReference type="AlphaFoldDB" id="A0A7W6J7I4"/>